<evidence type="ECO:0000313" key="1">
    <source>
        <dbReference type="EMBL" id="GAH11139.1"/>
    </source>
</evidence>
<gene>
    <name evidence="1" type="ORF">S01H4_54160</name>
</gene>
<organism evidence="1">
    <name type="scientific">marine sediment metagenome</name>
    <dbReference type="NCBI Taxonomy" id="412755"/>
    <lineage>
        <taxon>unclassified sequences</taxon>
        <taxon>metagenomes</taxon>
        <taxon>ecological metagenomes</taxon>
    </lineage>
</organism>
<dbReference type="EMBL" id="BART01031144">
    <property type="protein sequence ID" value="GAH11139.1"/>
    <property type="molecule type" value="Genomic_DNA"/>
</dbReference>
<name>X1E1U2_9ZZZZ</name>
<proteinExistence type="predicted"/>
<reference evidence="1" key="1">
    <citation type="journal article" date="2014" name="Front. Microbiol.">
        <title>High frequency of phylogenetically diverse reductive dehalogenase-homologous genes in deep subseafloor sedimentary metagenomes.</title>
        <authorList>
            <person name="Kawai M."/>
            <person name="Futagami T."/>
            <person name="Toyoda A."/>
            <person name="Takaki Y."/>
            <person name="Nishi S."/>
            <person name="Hori S."/>
            <person name="Arai W."/>
            <person name="Tsubouchi T."/>
            <person name="Morono Y."/>
            <person name="Uchiyama I."/>
            <person name="Ito T."/>
            <person name="Fujiyama A."/>
            <person name="Inagaki F."/>
            <person name="Takami H."/>
        </authorList>
    </citation>
    <scope>NUCLEOTIDE SEQUENCE</scope>
    <source>
        <strain evidence="1">Expedition CK06-06</strain>
    </source>
</reference>
<sequence>MYSNIHTLLKKNKLQNLHNVNFGENFEKLNVPFISEISIV</sequence>
<protein>
    <submittedName>
        <fullName evidence="1">Uncharacterized protein</fullName>
    </submittedName>
</protein>
<accession>X1E1U2</accession>
<comment type="caution">
    <text evidence="1">The sequence shown here is derived from an EMBL/GenBank/DDBJ whole genome shotgun (WGS) entry which is preliminary data.</text>
</comment>
<dbReference type="AlphaFoldDB" id="X1E1U2"/>